<comment type="caution">
    <text evidence="7">The sequence shown here is derived from an EMBL/GenBank/DDBJ whole genome shotgun (WGS) entry which is preliminary data.</text>
</comment>
<evidence type="ECO:0000256" key="2">
    <source>
        <dbReference type="ARBA" id="ARBA00022630"/>
    </source>
</evidence>
<feature type="binding site" evidence="5">
    <location>
        <begin position="94"/>
        <end position="97"/>
    </location>
    <ligand>
        <name>FMN</name>
        <dbReference type="ChEBI" id="CHEBI:58210"/>
    </ligand>
</feature>
<dbReference type="GO" id="GO:0106141">
    <property type="term" value="F:flavin prenyltransferase activity"/>
    <property type="evidence" value="ECO:0007669"/>
    <property type="project" value="UniProtKB-EC"/>
</dbReference>
<dbReference type="AlphaFoldDB" id="A0A7C2BKV2"/>
<evidence type="ECO:0000313" key="7">
    <source>
        <dbReference type="EMBL" id="HEF87168.1"/>
    </source>
</evidence>
<dbReference type="InterPro" id="IPR036551">
    <property type="entry name" value="Flavin_trans-like"/>
</dbReference>
<comment type="catalytic activity">
    <reaction evidence="5">
        <text>dimethylallyl phosphate + FMNH2 = prenylated FMNH2 + phosphate</text>
        <dbReference type="Rhea" id="RHEA:37743"/>
        <dbReference type="ChEBI" id="CHEBI:43474"/>
        <dbReference type="ChEBI" id="CHEBI:57618"/>
        <dbReference type="ChEBI" id="CHEBI:87467"/>
        <dbReference type="ChEBI" id="CHEBI:88052"/>
        <dbReference type="EC" id="2.5.1.129"/>
    </reaction>
</comment>
<evidence type="ECO:0000256" key="3">
    <source>
        <dbReference type="ARBA" id="ARBA00022643"/>
    </source>
</evidence>
<name>A0A7C2BKV2_9CREN</name>
<accession>A0A7C2BKV2</accession>
<feature type="binding site" evidence="5">
    <location>
        <position position="175"/>
    </location>
    <ligand>
        <name>dimethylallyl phosphate</name>
        <dbReference type="ChEBI" id="CHEBI:88052"/>
    </ligand>
</feature>
<reference evidence="7" key="1">
    <citation type="journal article" date="2020" name="mSystems">
        <title>Genome- and Community-Level Interaction Insights into Carbon Utilization and Element Cycling Functions of Hydrothermarchaeota in Hydrothermal Sediment.</title>
        <authorList>
            <person name="Zhou Z."/>
            <person name="Liu Y."/>
            <person name="Xu W."/>
            <person name="Pan J."/>
            <person name="Luo Z.H."/>
            <person name="Li M."/>
        </authorList>
    </citation>
    <scope>NUCLEOTIDE SEQUENCE [LARGE SCALE GENOMIC DNA]</scope>
    <source>
        <strain evidence="7">SpSt-23</strain>
    </source>
</reference>
<organism evidence="7">
    <name type="scientific">Thermosphaera aggregans</name>
    <dbReference type="NCBI Taxonomy" id="54254"/>
    <lineage>
        <taxon>Archaea</taxon>
        <taxon>Thermoproteota</taxon>
        <taxon>Thermoprotei</taxon>
        <taxon>Desulfurococcales</taxon>
        <taxon>Desulfurococcaceae</taxon>
        <taxon>Thermosphaera</taxon>
    </lineage>
</organism>
<comment type="caution">
    <text evidence="5">Lacks conserved residue(s) required for the propagation of feature annotation.</text>
</comment>
<dbReference type="EMBL" id="DSJT01000011">
    <property type="protein sequence ID" value="HEF87168.1"/>
    <property type="molecule type" value="Genomic_DNA"/>
</dbReference>
<proteinExistence type="inferred from homology"/>
<gene>
    <name evidence="5" type="primary">ubiX</name>
    <name evidence="7" type="ORF">ENP55_02505</name>
</gene>
<evidence type="ECO:0000256" key="1">
    <source>
        <dbReference type="ARBA" id="ARBA00022602"/>
    </source>
</evidence>
<keyword evidence="4 5" id="KW-0808">Transferase</keyword>
<feature type="binding site" evidence="5">
    <location>
        <position position="129"/>
    </location>
    <ligand>
        <name>FMN</name>
        <dbReference type="ChEBI" id="CHEBI:58210"/>
    </ligand>
</feature>
<dbReference type="SUPFAM" id="SSF52507">
    <property type="entry name" value="Homo-oligomeric flavin-containing Cys decarboxylases, HFCD"/>
    <property type="match status" value="1"/>
</dbReference>
<dbReference type="InterPro" id="IPR003382">
    <property type="entry name" value="Flavoprotein"/>
</dbReference>
<evidence type="ECO:0000256" key="5">
    <source>
        <dbReference type="HAMAP-Rule" id="MF_01984"/>
    </source>
</evidence>
<dbReference type="Gene3D" id="3.40.50.1950">
    <property type="entry name" value="Flavin prenyltransferase-like"/>
    <property type="match status" value="1"/>
</dbReference>
<dbReference type="Pfam" id="PF02441">
    <property type="entry name" value="Flavoprotein"/>
    <property type="match status" value="1"/>
</dbReference>
<dbReference type="NCBIfam" id="TIGR00421">
    <property type="entry name" value="ubiX_pad"/>
    <property type="match status" value="1"/>
</dbReference>
<feature type="domain" description="Flavoprotein" evidence="6">
    <location>
        <begin position="2"/>
        <end position="180"/>
    </location>
</feature>
<keyword evidence="3 5" id="KW-0288">FMN</keyword>
<feature type="binding site" evidence="5">
    <location>
        <position position="159"/>
    </location>
    <ligand>
        <name>dimethylallyl phosphate</name>
        <dbReference type="ChEBI" id="CHEBI:88052"/>
    </ligand>
</feature>
<dbReference type="HAMAP" id="MF_01984">
    <property type="entry name" value="ubiX_pad"/>
    <property type="match status" value="1"/>
</dbReference>
<dbReference type="EC" id="2.5.1.129" evidence="5"/>
<comment type="function">
    <text evidence="5">Flavin prenyltransferase that catalyzes the synthesis of the prenylated FMN cofactor (prenyl-FMN) for 4-hydroxy-3-polyprenylbenzoic acid decarboxylase UbiD. The prenyltransferase is metal-independent and links a dimethylallyl moiety from dimethylallyl monophosphate (DMAP) to the flavin N5 and C6 atoms of FMN.</text>
</comment>
<evidence type="ECO:0000259" key="6">
    <source>
        <dbReference type="Pfam" id="PF02441"/>
    </source>
</evidence>
<keyword evidence="2 5" id="KW-0285">Flavoprotein</keyword>
<evidence type="ECO:0000256" key="4">
    <source>
        <dbReference type="ARBA" id="ARBA00022679"/>
    </source>
</evidence>
<sequence length="193" mass="21033">MKTLIIGITGASGIAYSVKLVSLTSLLREKYGEVYVVYTRSAEKVSMEEMGLQLSEFLKTVNGLKGVYGEDELESPLASSSRLVGADMVIVPASMNTVAKLAAGIQDNLLLRAALSILRLRGKLVIVPRETPLTPVDLHNMFRLSIAGAVILPASPGFYHQPRSIEDMVSFIVGKILDSLGVEHDLYRRWKTG</sequence>
<feature type="binding site" evidence="5">
    <location>
        <position position="39"/>
    </location>
    <ligand>
        <name>FMN</name>
        <dbReference type="ChEBI" id="CHEBI:58210"/>
    </ligand>
</feature>
<feature type="binding site" evidence="5">
    <location>
        <begin position="10"/>
        <end position="12"/>
    </location>
    <ligand>
        <name>FMN</name>
        <dbReference type="ChEBI" id="CHEBI:58210"/>
    </ligand>
</feature>
<keyword evidence="1 5" id="KW-0637">Prenyltransferase</keyword>
<comment type="similarity">
    <text evidence="5">Belongs to the UbiX/PAD1 family.</text>
</comment>
<dbReference type="InterPro" id="IPR004507">
    <property type="entry name" value="UbiX-like"/>
</dbReference>
<protein>
    <recommendedName>
        <fullName evidence="5">Flavin prenyltransferase UbiX</fullName>
        <ecNumber evidence="5">2.5.1.129</ecNumber>
    </recommendedName>
</protein>